<dbReference type="Proteomes" id="UP001604277">
    <property type="component" value="Unassembled WGS sequence"/>
</dbReference>
<organism evidence="1 2">
    <name type="scientific">Forsythia ovata</name>
    <dbReference type="NCBI Taxonomy" id="205694"/>
    <lineage>
        <taxon>Eukaryota</taxon>
        <taxon>Viridiplantae</taxon>
        <taxon>Streptophyta</taxon>
        <taxon>Embryophyta</taxon>
        <taxon>Tracheophyta</taxon>
        <taxon>Spermatophyta</taxon>
        <taxon>Magnoliopsida</taxon>
        <taxon>eudicotyledons</taxon>
        <taxon>Gunneridae</taxon>
        <taxon>Pentapetalae</taxon>
        <taxon>asterids</taxon>
        <taxon>lamiids</taxon>
        <taxon>Lamiales</taxon>
        <taxon>Oleaceae</taxon>
        <taxon>Forsythieae</taxon>
        <taxon>Forsythia</taxon>
    </lineage>
</organism>
<evidence type="ECO:0000313" key="2">
    <source>
        <dbReference type="Proteomes" id="UP001604277"/>
    </source>
</evidence>
<keyword evidence="2" id="KW-1185">Reference proteome</keyword>
<reference evidence="2" key="1">
    <citation type="submission" date="2024-07" db="EMBL/GenBank/DDBJ databases">
        <title>Two chromosome-level genome assemblies of Korean endemic species Abeliophyllum distichum and Forsythia ovata (Oleaceae).</title>
        <authorList>
            <person name="Jang H."/>
        </authorList>
    </citation>
    <scope>NUCLEOTIDE SEQUENCE [LARGE SCALE GENOMIC DNA]</scope>
</reference>
<comment type="caution">
    <text evidence="1">The sequence shown here is derived from an EMBL/GenBank/DDBJ whole genome shotgun (WGS) entry which is preliminary data.</text>
</comment>
<sequence length="113" mass="12823">MSVVLEQQQYFKTCVGILKLIYSSSQHMVSGRGAPIYIFKFAVVVAGMLSRWTSPNQPCSYTIQIRSYFMDDQIRSNLKPMTTILPMLLKKINIVIDVLAIERITTTSKQSNS</sequence>
<gene>
    <name evidence="1" type="ORF">Fot_11192</name>
</gene>
<dbReference type="EMBL" id="JBFOLJ010000003">
    <property type="protein sequence ID" value="KAL2549662.1"/>
    <property type="molecule type" value="Genomic_DNA"/>
</dbReference>
<accession>A0ABD1WJE7</accession>
<proteinExistence type="predicted"/>
<name>A0ABD1WJE7_9LAMI</name>
<evidence type="ECO:0000313" key="1">
    <source>
        <dbReference type="EMBL" id="KAL2549662.1"/>
    </source>
</evidence>
<dbReference type="AlphaFoldDB" id="A0ABD1WJE7"/>
<protein>
    <submittedName>
        <fullName evidence="1">Uncharacterized protein</fullName>
    </submittedName>
</protein>